<evidence type="ECO:0000313" key="2">
    <source>
        <dbReference type="EMBL" id="KAF9063585.1"/>
    </source>
</evidence>
<dbReference type="Proteomes" id="UP000772434">
    <property type="component" value="Unassembled WGS sequence"/>
</dbReference>
<comment type="caution">
    <text evidence="2">The sequence shown here is derived from an EMBL/GenBank/DDBJ whole genome shotgun (WGS) entry which is preliminary data.</text>
</comment>
<organism evidence="2 3">
    <name type="scientific">Rhodocollybia butyracea</name>
    <dbReference type="NCBI Taxonomy" id="206335"/>
    <lineage>
        <taxon>Eukaryota</taxon>
        <taxon>Fungi</taxon>
        <taxon>Dikarya</taxon>
        <taxon>Basidiomycota</taxon>
        <taxon>Agaricomycotina</taxon>
        <taxon>Agaricomycetes</taxon>
        <taxon>Agaricomycetidae</taxon>
        <taxon>Agaricales</taxon>
        <taxon>Marasmiineae</taxon>
        <taxon>Omphalotaceae</taxon>
        <taxon>Rhodocollybia</taxon>
    </lineage>
</organism>
<proteinExistence type="predicted"/>
<accession>A0A9P5U1F2</accession>
<protein>
    <submittedName>
        <fullName evidence="2">Uncharacterized protein</fullName>
    </submittedName>
</protein>
<feature type="region of interest" description="Disordered" evidence="1">
    <location>
        <begin position="1"/>
        <end position="25"/>
    </location>
</feature>
<feature type="compositionally biased region" description="Polar residues" evidence="1">
    <location>
        <begin position="1"/>
        <end position="20"/>
    </location>
</feature>
<sequence length="118" mass="13357">MSGPFNSQNAHNNAHIQNDPDSQHDHTVFQGARNFNQNQPVFNMIQGVTAVNMNYHQNTQYHGNLLSILRLDSNPWDKGSSGEGLGLLLNRYVAKGASYDFRHPGLLIIDKLWIHTKF</sequence>
<evidence type="ECO:0000256" key="1">
    <source>
        <dbReference type="SAM" id="MobiDB-lite"/>
    </source>
</evidence>
<keyword evidence="3" id="KW-1185">Reference proteome</keyword>
<evidence type="ECO:0000313" key="3">
    <source>
        <dbReference type="Proteomes" id="UP000772434"/>
    </source>
</evidence>
<dbReference type="AlphaFoldDB" id="A0A9P5U1F2"/>
<dbReference type="EMBL" id="JADNRY010000143">
    <property type="protein sequence ID" value="KAF9063585.1"/>
    <property type="molecule type" value="Genomic_DNA"/>
</dbReference>
<gene>
    <name evidence="2" type="ORF">BDP27DRAFT_1426751</name>
</gene>
<reference evidence="2" key="1">
    <citation type="submission" date="2020-11" db="EMBL/GenBank/DDBJ databases">
        <authorList>
            <consortium name="DOE Joint Genome Institute"/>
            <person name="Ahrendt S."/>
            <person name="Riley R."/>
            <person name="Andreopoulos W."/>
            <person name="Labutti K."/>
            <person name="Pangilinan J."/>
            <person name="Ruiz-Duenas F.J."/>
            <person name="Barrasa J.M."/>
            <person name="Sanchez-Garcia M."/>
            <person name="Camarero S."/>
            <person name="Miyauchi S."/>
            <person name="Serrano A."/>
            <person name="Linde D."/>
            <person name="Babiker R."/>
            <person name="Drula E."/>
            <person name="Ayuso-Fernandez I."/>
            <person name="Pacheco R."/>
            <person name="Padilla G."/>
            <person name="Ferreira P."/>
            <person name="Barriuso J."/>
            <person name="Kellner H."/>
            <person name="Castanera R."/>
            <person name="Alfaro M."/>
            <person name="Ramirez L."/>
            <person name="Pisabarro A.G."/>
            <person name="Kuo A."/>
            <person name="Tritt A."/>
            <person name="Lipzen A."/>
            <person name="He G."/>
            <person name="Yan M."/>
            <person name="Ng V."/>
            <person name="Cullen D."/>
            <person name="Martin F."/>
            <person name="Rosso M.-N."/>
            <person name="Henrissat B."/>
            <person name="Hibbett D."/>
            <person name="Martinez A.T."/>
            <person name="Grigoriev I.V."/>
        </authorList>
    </citation>
    <scope>NUCLEOTIDE SEQUENCE</scope>
    <source>
        <strain evidence="2">AH 40177</strain>
    </source>
</reference>
<name>A0A9P5U1F2_9AGAR</name>